<dbReference type="AlphaFoldDB" id="X0X768"/>
<protein>
    <submittedName>
        <fullName evidence="1">Uncharacterized protein</fullName>
    </submittedName>
</protein>
<name>X0X768_9ZZZZ</name>
<reference evidence="1" key="1">
    <citation type="journal article" date="2014" name="Front. Microbiol.">
        <title>High frequency of phylogenetically diverse reductive dehalogenase-homologous genes in deep subseafloor sedimentary metagenomes.</title>
        <authorList>
            <person name="Kawai M."/>
            <person name="Futagami T."/>
            <person name="Toyoda A."/>
            <person name="Takaki Y."/>
            <person name="Nishi S."/>
            <person name="Hori S."/>
            <person name="Arai W."/>
            <person name="Tsubouchi T."/>
            <person name="Morono Y."/>
            <person name="Uchiyama I."/>
            <person name="Ito T."/>
            <person name="Fujiyama A."/>
            <person name="Inagaki F."/>
            <person name="Takami H."/>
        </authorList>
    </citation>
    <scope>NUCLEOTIDE SEQUENCE</scope>
    <source>
        <strain evidence="1">Expedition CK06-06</strain>
    </source>
</reference>
<evidence type="ECO:0000313" key="1">
    <source>
        <dbReference type="EMBL" id="GAG31252.1"/>
    </source>
</evidence>
<dbReference type="InterPro" id="IPR007035">
    <property type="entry name" value="Peptidase_M55"/>
</dbReference>
<dbReference type="InterPro" id="IPR027476">
    <property type="entry name" value="DppA_N"/>
</dbReference>
<dbReference type="InterPro" id="IPR036177">
    <property type="entry name" value="Peptidase_M55_sf"/>
</dbReference>
<dbReference type="Pfam" id="PF04951">
    <property type="entry name" value="Peptidase_M55"/>
    <property type="match status" value="1"/>
</dbReference>
<organism evidence="1">
    <name type="scientific">marine sediment metagenome</name>
    <dbReference type="NCBI Taxonomy" id="412755"/>
    <lineage>
        <taxon>unclassified sequences</taxon>
        <taxon>metagenomes</taxon>
        <taxon>ecological metagenomes</taxon>
    </lineage>
</organism>
<accession>X0X768</accession>
<sequence length="116" mass="13213">YFNVPTIFLSGDDVACNEIKELIPNIETAAVKKGFGLNAALCLSPEKAREKIKEGVKRAVIKIDQFELYKVEPPYEVIIEYKNPDSAENKAKSPGWERISDLKCTYKTNDFLSIRW</sequence>
<comment type="caution">
    <text evidence="1">The sequence shown here is derived from an EMBL/GenBank/DDBJ whole genome shotgun (WGS) entry which is preliminary data.</text>
</comment>
<gene>
    <name evidence="1" type="ORF">S01H1_68325</name>
</gene>
<dbReference type="SUPFAM" id="SSF63992">
    <property type="entry name" value="Dipeptide transport protein"/>
    <property type="match status" value="1"/>
</dbReference>
<dbReference type="EMBL" id="BARS01045309">
    <property type="protein sequence ID" value="GAG31252.1"/>
    <property type="molecule type" value="Genomic_DNA"/>
</dbReference>
<feature type="non-terminal residue" evidence="1">
    <location>
        <position position="1"/>
    </location>
</feature>
<dbReference type="Gene3D" id="3.40.50.10780">
    <property type="entry name" value="Dipeptide transport protein"/>
    <property type="match status" value="1"/>
</dbReference>
<proteinExistence type="predicted"/>